<sequence length="143" mass="15401">MKFRSSCSVLLACVALAACQSAPLYEPGRRALIAAQEDEERTVVGQAVPGTAFAQLRPSMTYAEAIKIAGKPNAETVRNTGKAWIPTYNGTDRWRHYLAYKGQGVLVFAGTAGGEIAEVSRTRAYTPDVLIQIVHNPADSGKF</sequence>
<evidence type="ECO:0000256" key="1">
    <source>
        <dbReference type="SAM" id="SignalP"/>
    </source>
</evidence>
<accession>A0A0H2LZ14</accession>
<dbReference type="RefSeq" id="WP_155419663.1">
    <property type="nucleotide sequence ID" value="NZ_JZWI01000017.1"/>
</dbReference>
<feature type="signal peptide" evidence="1">
    <location>
        <begin position="1"/>
        <end position="17"/>
    </location>
</feature>
<evidence type="ECO:0000313" key="2">
    <source>
        <dbReference type="EMBL" id="KLN55408.1"/>
    </source>
</evidence>
<gene>
    <name evidence="2" type="ORF">VPARA_34320</name>
</gene>
<dbReference type="PROSITE" id="PS51257">
    <property type="entry name" value="PROKAR_LIPOPROTEIN"/>
    <property type="match status" value="1"/>
</dbReference>
<keyword evidence="1" id="KW-0732">Signal</keyword>
<evidence type="ECO:0000313" key="3">
    <source>
        <dbReference type="Proteomes" id="UP000035170"/>
    </source>
</evidence>
<protein>
    <recommendedName>
        <fullName evidence="4">Outer membrane protein assembly factor BamE</fullName>
    </recommendedName>
</protein>
<dbReference type="PATRIC" id="fig|34073.19.peg.3520"/>
<reference evidence="2 3" key="1">
    <citation type="submission" date="2015-03" db="EMBL/GenBank/DDBJ databases">
        <title>Genome sequence of Variovorax paradoxus TBEA6.</title>
        <authorList>
            <person name="Poehlein A."/>
            <person name="Schuldes J."/>
            <person name="Wuebbeler J.H."/>
            <person name="Hiessl S."/>
            <person name="Steinbuechel A."/>
            <person name="Daniel R."/>
        </authorList>
    </citation>
    <scope>NUCLEOTIDE SEQUENCE [LARGE SCALE GENOMIC DNA]</scope>
    <source>
        <strain evidence="2 3">TBEA6</strain>
    </source>
</reference>
<comment type="caution">
    <text evidence="2">The sequence shown here is derived from an EMBL/GenBank/DDBJ whole genome shotgun (WGS) entry which is preliminary data.</text>
</comment>
<dbReference type="EMBL" id="JZWI01000017">
    <property type="protein sequence ID" value="KLN55408.1"/>
    <property type="molecule type" value="Genomic_DNA"/>
</dbReference>
<feature type="chain" id="PRO_5005200279" description="Outer membrane protein assembly factor BamE" evidence="1">
    <location>
        <begin position="18"/>
        <end position="143"/>
    </location>
</feature>
<dbReference type="Proteomes" id="UP000035170">
    <property type="component" value="Unassembled WGS sequence"/>
</dbReference>
<name>A0A0H2LZ14_VARPD</name>
<proteinExistence type="predicted"/>
<dbReference type="AlphaFoldDB" id="A0A0H2LZ14"/>
<keyword evidence="3" id="KW-1185">Reference proteome</keyword>
<evidence type="ECO:0008006" key="4">
    <source>
        <dbReference type="Google" id="ProtNLM"/>
    </source>
</evidence>
<organism evidence="2 3">
    <name type="scientific">Variovorax paradoxus</name>
    <dbReference type="NCBI Taxonomy" id="34073"/>
    <lineage>
        <taxon>Bacteria</taxon>
        <taxon>Pseudomonadati</taxon>
        <taxon>Pseudomonadota</taxon>
        <taxon>Betaproteobacteria</taxon>
        <taxon>Burkholderiales</taxon>
        <taxon>Comamonadaceae</taxon>
        <taxon>Variovorax</taxon>
    </lineage>
</organism>